<gene>
    <name evidence="3" type="ORF">J4G33_07950</name>
</gene>
<evidence type="ECO:0000313" key="4">
    <source>
        <dbReference type="Proteomes" id="UP000664209"/>
    </source>
</evidence>
<proteinExistence type="predicted"/>
<reference evidence="3" key="1">
    <citation type="submission" date="2021-03" db="EMBL/GenBank/DDBJ databases">
        <title>Actinotalea soli sp. nov., isolated from soil.</title>
        <authorList>
            <person name="Ping W."/>
            <person name="Zhang J."/>
        </authorList>
    </citation>
    <scope>NUCLEOTIDE SEQUENCE</scope>
    <source>
        <strain evidence="3">BY-33</strain>
    </source>
</reference>
<keyword evidence="1" id="KW-0812">Transmembrane</keyword>
<dbReference type="Pfam" id="PF13400">
    <property type="entry name" value="Tad"/>
    <property type="match status" value="1"/>
</dbReference>
<comment type="caution">
    <text evidence="3">The sequence shown here is derived from an EMBL/GenBank/DDBJ whole genome shotgun (WGS) entry which is preliminary data.</text>
</comment>
<dbReference type="AlphaFoldDB" id="A0A939LP25"/>
<organism evidence="3 4">
    <name type="scientific">Actinotalea soli</name>
    <dbReference type="NCBI Taxonomy" id="2819234"/>
    <lineage>
        <taxon>Bacteria</taxon>
        <taxon>Bacillati</taxon>
        <taxon>Actinomycetota</taxon>
        <taxon>Actinomycetes</taxon>
        <taxon>Micrococcales</taxon>
        <taxon>Cellulomonadaceae</taxon>
        <taxon>Actinotalea</taxon>
    </lineage>
</organism>
<evidence type="ECO:0000313" key="3">
    <source>
        <dbReference type="EMBL" id="MBO1751731.1"/>
    </source>
</evidence>
<feature type="domain" description="Putative Flp pilus-assembly TadG-like N-terminal" evidence="2">
    <location>
        <begin position="27"/>
        <end position="74"/>
    </location>
</feature>
<sequence length="169" mass="18176">MSDPRRHVDTWARRLRHRITGPHRDEGQILLLSIAYGVLALLLVTVVVSASSIHLERKRLLALADHVALAAADALDEDVYYGRGDELPPDGGLVVLTPDSVRGAAEDQLAASPATGRLTGIHVVSTATPDERTAEVTLAARARPPLISAITTLWSDGIRLEATARARTR</sequence>
<evidence type="ECO:0000259" key="2">
    <source>
        <dbReference type="Pfam" id="PF13400"/>
    </source>
</evidence>
<dbReference type="Proteomes" id="UP000664209">
    <property type="component" value="Unassembled WGS sequence"/>
</dbReference>
<name>A0A939LP25_9CELL</name>
<evidence type="ECO:0000256" key="1">
    <source>
        <dbReference type="SAM" id="Phobius"/>
    </source>
</evidence>
<dbReference type="InterPro" id="IPR028087">
    <property type="entry name" value="Tad_N"/>
</dbReference>
<feature type="transmembrane region" description="Helical" evidence="1">
    <location>
        <begin position="29"/>
        <end position="50"/>
    </location>
</feature>
<protein>
    <recommendedName>
        <fullName evidence="2">Putative Flp pilus-assembly TadG-like N-terminal domain-containing protein</fullName>
    </recommendedName>
</protein>
<dbReference type="EMBL" id="JAGEMK010000003">
    <property type="protein sequence ID" value="MBO1751731.1"/>
    <property type="molecule type" value="Genomic_DNA"/>
</dbReference>
<keyword evidence="4" id="KW-1185">Reference proteome</keyword>
<keyword evidence="1" id="KW-0472">Membrane</keyword>
<dbReference type="RefSeq" id="WP_208055402.1">
    <property type="nucleotide sequence ID" value="NZ_JAGEMK010000003.1"/>
</dbReference>
<accession>A0A939LP25</accession>
<keyword evidence="1" id="KW-1133">Transmembrane helix</keyword>